<dbReference type="GO" id="GO:0034703">
    <property type="term" value="C:cation channel complex"/>
    <property type="evidence" value="ECO:0007669"/>
    <property type="project" value="TreeGrafter"/>
</dbReference>
<name>A0A0B6YN58_9EUPU</name>
<dbReference type="Pfam" id="PF20262">
    <property type="entry name" value="UNC80_C"/>
    <property type="match status" value="1"/>
</dbReference>
<protein>
    <recommendedName>
        <fullName evidence="1">Protein UNC80 C-terminal domain-containing protein</fullName>
    </recommendedName>
</protein>
<dbReference type="InterPro" id="IPR046460">
    <property type="entry name" value="UNC80_C"/>
</dbReference>
<dbReference type="GO" id="GO:0005261">
    <property type="term" value="F:monoatomic cation channel activity"/>
    <property type="evidence" value="ECO:0007669"/>
    <property type="project" value="TreeGrafter"/>
</dbReference>
<reference evidence="2" key="1">
    <citation type="submission" date="2014-12" db="EMBL/GenBank/DDBJ databases">
        <title>Insight into the proteome of Arion vulgaris.</title>
        <authorList>
            <person name="Aradska J."/>
            <person name="Bulat T."/>
            <person name="Smidak R."/>
            <person name="Sarate P."/>
            <person name="Gangsoo J."/>
            <person name="Sialana F."/>
            <person name="Bilban M."/>
            <person name="Lubec G."/>
        </authorList>
    </citation>
    <scope>NUCLEOTIDE SEQUENCE</scope>
    <source>
        <tissue evidence="2">Skin</tissue>
    </source>
</reference>
<evidence type="ECO:0000259" key="1">
    <source>
        <dbReference type="Pfam" id="PF20262"/>
    </source>
</evidence>
<accession>A0A0B6YN58</accession>
<dbReference type="AlphaFoldDB" id="A0A0B6YN58"/>
<dbReference type="GO" id="GO:0055080">
    <property type="term" value="P:monoatomic cation homeostasis"/>
    <property type="evidence" value="ECO:0007669"/>
    <property type="project" value="TreeGrafter"/>
</dbReference>
<feature type="domain" description="Protein UNC80 C-terminal" evidence="1">
    <location>
        <begin position="1"/>
        <end position="73"/>
    </location>
</feature>
<feature type="non-terminal residue" evidence="2">
    <location>
        <position position="74"/>
    </location>
</feature>
<dbReference type="GO" id="GO:0030424">
    <property type="term" value="C:axon"/>
    <property type="evidence" value="ECO:0007669"/>
    <property type="project" value="TreeGrafter"/>
</dbReference>
<dbReference type="EMBL" id="HACG01010799">
    <property type="protein sequence ID" value="CEK57664.1"/>
    <property type="molecule type" value="Transcribed_RNA"/>
</dbReference>
<sequence>KLVAMQMQALGDQYSLEQICGGVSAFSANEKSLNLLINFILPMCIRVGSHCRDTPRMSHTDISFVLTVIINLLS</sequence>
<feature type="non-terminal residue" evidence="2">
    <location>
        <position position="1"/>
    </location>
</feature>
<proteinExistence type="predicted"/>
<dbReference type="PANTHER" id="PTHR31781:SF1">
    <property type="entry name" value="PROTEIN UNC-80 HOMOLOG"/>
    <property type="match status" value="1"/>
</dbReference>
<evidence type="ECO:0000313" key="2">
    <source>
        <dbReference type="EMBL" id="CEK57664.1"/>
    </source>
</evidence>
<organism evidence="2">
    <name type="scientific">Arion vulgaris</name>
    <dbReference type="NCBI Taxonomy" id="1028688"/>
    <lineage>
        <taxon>Eukaryota</taxon>
        <taxon>Metazoa</taxon>
        <taxon>Spiralia</taxon>
        <taxon>Lophotrochozoa</taxon>
        <taxon>Mollusca</taxon>
        <taxon>Gastropoda</taxon>
        <taxon>Heterobranchia</taxon>
        <taxon>Euthyneura</taxon>
        <taxon>Panpulmonata</taxon>
        <taxon>Eupulmonata</taxon>
        <taxon>Stylommatophora</taxon>
        <taxon>Helicina</taxon>
        <taxon>Arionoidea</taxon>
        <taxon>Arionidae</taxon>
        <taxon>Arion</taxon>
    </lineage>
</organism>
<dbReference type="PANTHER" id="PTHR31781">
    <property type="entry name" value="UNC80"/>
    <property type="match status" value="1"/>
</dbReference>
<gene>
    <name evidence="2" type="primary">ORF30770</name>
</gene>